<evidence type="ECO:0000313" key="5">
    <source>
        <dbReference type="Proteomes" id="UP000552560"/>
    </source>
</evidence>
<evidence type="ECO:0000313" key="1">
    <source>
        <dbReference type="EMBL" id="MBI6648996.1"/>
    </source>
</evidence>
<dbReference type="PANTHER" id="PTHR35566">
    <property type="entry name" value="BLR3599 PROTEIN"/>
    <property type="match status" value="1"/>
</dbReference>
<evidence type="ECO:0000313" key="6">
    <source>
        <dbReference type="Proteomes" id="UP000614123"/>
    </source>
</evidence>
<evidence type="ECO:0000313" key="4">
    <source>
        <dbReference type="Proteomes" id="UP000298274"/>
    </source>
</evidence>
<dbReference type="Proteomes" id="UP000298274">
    <property type="component" value="Chromosome"/>
</dbReference>
<gene>
    <name evidence="2" type="primary">tssK</name>
    <name evidence="3" type="ORF">E4167_24430</name>
    <name evidence="2" type="ORF">HBO43_05070</name>
    <name evidence="1" type="ORF">YA0849_08230</name>
</gene>
<reference evidence="4" key="1">
    <citation type="submission" date="2019-04" db="EMBL/GenBank/DDBJ databases">
        <title>Complete genome sequence of Pseudomonas veronii strain PVy, a versatile degrader capable of using multiple contaminants as sole carbon sources.</title>
        <authorList>
            <person name="Lopez-Echartea E."/>
            <person name="Ridl J."/>
            <person name="Pajer P."/>
            <person name="Strejcek M."/>
            <person name="Suman J."/>
            <person name="Uhlik O."/>
        </authorList>
    </citation>
    <scope>NUCLEOTIDE SEQUENCE [LARGE SCALE GENOMIC DNA]</scope>
    <source>
        <strain evidence="4">Pvy</strain>
    </source>
</reference>
<organism evidence="2 5">
    <name type="scientific">Pseudomonas veronii</name>
    <dbReference type="NCBI Taxonomy" id="76761"/>
    <lineage>
        <taxon>Bacteria</taxon>
        <taxon>Pseudomonadati</taxon>
        <taxon>Pseudomonadota</taxon>
        <taxon>Gammaproteobacteria</taxon>
        <taxon>Pseudomonadales</taxon>
        <taxon>Pseudomonadaceae</taxon>
        <taxon>Pseudomonas</taxon>
    </lineage>
</organism>
<dbReference type="Proteomes" id="UP000614123">
    <property type="component" value="Unassembled WGS sequence"/>
</dbReference>
<keyword evidence="6" id="KW-1185">Reference proteome</keyword>
<dbReference type="Pfam" id="PF05936">
    <property type="entry name" value="T6SS_VasE"/>
    <property type="match status" value="1"/>
</dbReference>
<evidence type="ECO:0000313" key="2">
    <source>
        <dbReference type="EMBL" id="NMX95963.1"/>
    </source>
</evidence>
<dbReference type="EMBL" id="JAAQWE010000003">
    <property type="protein sequence ID" value="NMX95963.1"/>
    <property type="molecule type" value="Genomic_DNA"/>
</dbReference>
<reference evidence="2 5" key="2">
    <citation type="journal article" date="2020" name="Front. Microbiol.">
        <title>Genetic Organization of the aprX-lipA2 Operon Affects the Proteolytic Potential of Pseudomonas Species in Milk.</title>
        <authorList>
            <person name="Maier C."/>
            <person name="Huptas C."/>
            <person name="von Neubeck M."/>
            <person name="Scherer S."/>
            <person name="Wenning M."/>
            <person name="Lucking G."/>
        </authorList>
    </citation>
    <scope>NUCLEOTIDE SEQUENCE [LARGE SCALE GENOMIC DNA]</scope>
    <source>
        <strain evidence="2 5">WS 4671</strain>
    </source>
</reference>
<evidence type="ECO:0000313" key="3">
    <source>
        <dbReference type="EMBL" id="QCG67475.1"/>
    </source>
</evidence>
<dbReference type="PANTHER" id="PTHR35566:SF1">
    <property type="entry name" value="TYPE VI SECRETION SYSTEM BASEPLATE COMPONENT TSSK1"/>
    <property type="match status" value="1"/>
</dbReference>
<sequence>MNIDQLLYWHQGLFLQPQHFQQNDARIEHRLTRTTELNHPYPWGLISLKINEPALVAKQCLLEQLSVRFAEGTLAEYPGNAMLESRTLDLGEFSGGRTLFVGLRRLLPGDANAQVFETLSAGSRAEARFIVAADPEVIGDRLGDSPEARVRPMSYVLRLFWDDELEHLSAYELLPIARLELDGDRLRPAQRYVPPSVNLAASPMLLQTLREVRDELVGRARQLSVYKQPGESRRGDLDAAQVNHLMALAVLNRYGPLLTHLLETPQVSPWQLYGTLRQLVGELSLFSDVCDMLGETPDGRLLVPAYKHEDAGAATIALVALIGQQLNEISIGSELLVHLQLQDGFYQAPLPDAFFGARHRYYLVARSLVDPVWLAECLPLDGKLGALSVMQGLVNRALPGVELIYLQVPPQGLPRVAGALYFRLETLSEGWETLQQERQAAFFLPQPPADLSIDLVVVRT</sequence>
<reference evidence="3" key="3">
    <citation type="submission" date="2020-01" db="EMBL/GenBank/DDBJ databases">
        <title>Complete genome sequence of Pseudomonas veronii strain PVy, a versatile degrader capable of using multiple contaminants as sole carbon sources.</title>
        <authorList>
            <person name="Lopez-Echartea E."/>
            <person name="Ridl J."/>
            <person name="Pajer P."/>
            <person name="Strejcek M."/>
            <person name="Suman J."/>
            <person name="Uhlik O."/>
        </authorList>
    </citation>
    <scope>NUCLEOTIDE SEQUENCE</scope>
    <source>
        <strain evidence="3">Pvy</strain>
    </source>
</reference>
<dbReference type="EMBL" id="JAEILD010000035">
    <property type="protein sequence ID" value="MBI6648996.1"/>
    <property type="molecule type" value="Genomic_DNA"/>
</dbReference>
<dbReference type="EMBL" id="CP039631">
    <property type="protein sequence ID" value="QCG67475.1"/>
    <property type="molecule type" value="Genomic_DNA"/>
</dbReference>
<name>A0A0R3B7C0_PSEVE</name>
<dbReference type="AlphaFoldDB" id="A0A0R3B7C0"/>
<protein>
    <submittedName>
        <fullName evidence="2">Type VI secretion system baseplate subunit TssK</fullName>
    </submittedName>
</protein>
<dbReference type="InterPro" id="IPR010263">
    <property type="entry name" value="T6SS_TssK"/>
</dbReference>
<dbReference type="RefSeq" id="WP_046489506.1">
    <property type="nucleotide sequence ID" value="NZ_CP039631.3"/>
</dbReference>
<dbReference type="OrthoDB" id="9775333at2"/>
<proteinExistence type="predicted"/>
<dbReference type="Proteomes" id="UP000552560">
    <property type="component" value="Unassembled WGS sequence"/>
</dbReference>
<dbReference type="NCBIfam" id="TIGR03353">
    <property type="entry name" value="VI_chp_4"/>
    <property type="match status" value="1"/>
</dbReference>
<reference evidence="1 6" key="4">
    <citation type="submission" date="2020-12" db="EMBL/GenBank/DDBJ databases">
        <title>Comparative genomic insights into the epidemiology and virulence of plant pathogenic Pseudomonads from Turkey.</title>
        <authorList>
            <person name="Dillon M."/>
            <person name="Ruiz-Bedoya T."/>
            <person name="Bendalovic-Torma C."/>
            <person name="Guttman K.M."/>
            <person name="Kwak H."/>
            <person name="Middleton M.A."/>
            <person name="Wang P.W."/>
            <person name="Horuz S."/>
            <person name="Aysan Y."/>
            <person name="Guttman D.S."/>
        </authorList>
    </citation>
    <scope>NUCLEOTIDE SEQUENCE [LARGE SCALE GENOMIC DNA]</scope>
    <source>
        <strain evidence="1 6">S4_EA_3a</strain>
    </source>
</reference>
<accession>A0A0R3B7C0</accession>